<feature type="transmembrane region" description="Helical" evidence="17">
    <location>
        <begin position="66"/>
        <end position="84"/>
    </location>
</feature>
<keyword evidence="4" id="KW-0132">Cell division</keyword>
<evidence type="ECO:0000256" key="9">
    <source>
        <dbReference type="ARBA" id="ARBA00022989"/>
    </source>
</evidence>
<evidence type="ECO:0000256" key="14">
    <source>
        <dbReference type="ARBA" id="ARBA00025923"/>
    </source>
</evidence>
<evidence type="ECO:0000256" key="6">
    <source>
        <dbReference type="ARBA" id="ARBA00022741"/>
    </source>
</evidence>
<sequence length="921" mass="100785">MAETRKKNGTAKQNGTTRATGGTGKNGTGKKNSTAKRSNTVSNPNTSKKQMEQQIEEDNREVRLEVILLVILAFSIFLMIANFGKCGKVGDAISGFLFGVIGFAEYIFPIYLFISSAFIISNLGNKKVRNEVIYIGVVLMIISMISQMIFTTDYLSVKQLYLDGYKEHMGGGIICGGLFFIFRNTIGIVGVTLVMILGALVMFVLITGISVIDTFKNLINSFYREEEYEEPEQECRPVKKNKKKSGKSGNSQVRLENLKVYESDEKQKGKAKDFFENEDEIHEINVPDDDFLTFNNDVEKIVLHDEREEQIPVSFAKKTSVTKSRRKSEPAPVETSARVSSAVPMGDTQEIPVQQTKDIFDAEFEDEEDVLSGAINGNEHPEVVSVIPDDYDPDMDSAFSSVTGKTENSQTVKKHAPAADKPGQKNYKEGAKYKFPGSNLLAQPPKNHNANRDAQVRSTAIKLKNTLENFGVNVTITNYSCGPAVTRFEMQPEQGVKVSKILGLADDIKLNLAAADIRIEAPIPGKAAIGIEVPNKENSIVAFRELVESDNFKNSKSNIAFAVGKDISGQVIVTDIAKMPHLLIAGATGSGKSVCINTLIMSILYKAKPEEVKLIMIDPKMVELACYNGIPHLLIPVVTDPKKASGALNWAVEEMTRRYQMFAECGVRNIQGYNDKVEQALASGSVDDEKLKKMPTIVVIVDELADLMMVAHGEVEDAIVRLSQLARAAGIHLVIATQRPSVDVITGLIKANVPSRIAFAVSSGVDSRTILDMNGAEKLLGKGDMLFYPTGYPKPVRVQGAFVSDEEVSAVVEYLKKQNGVGTYDDDISKSITQTGAAGAPGMSGGSEKDDYFVEAGRFIIDKEKASIGMLQRAFKIGFNRAARIMDQLAGAGVVGPEEGTKARKILMTQEEFDEYIDNNL</sequence>
<keyword evidence="7" id="KW-0159">Chromosome partition</keyword>
<dbReference type="SMART" id="SM00843">
    <property type="entry name" value="Ftsk_gamma"/>
    <property type="match status" value="1"/>
</dbReference>
<comment type="caution">
    <text evidence="19">The sequence shown here is derived from an EMBL/GenBank/DDBJ whole genome shotgun (WGS) entry which is preliminary data.</text>
</comment>
<protein>
    <submittedName>
        <fullName evidence="19">DNA translocase FtsK</fullName>
    </submittedName>
</protein>
<evidence type="ECO:0000313" key="20">
    <source>
        <dbReference type="Proteomes" id="UP001482186"/>
    </source>
</evidence>
<evidence type="ECO:0000256" key="7">
    <source>
        <dbReference type="ARBA" id="ARBA00022829"/>
    </source>
</evidence>
<dbReference type="Gene3D" id="3.40.50.300">
    <property type="entry name" value="P-loop containing nucleotide triphosphate hydrolases"/>
    <property type="match status" value="1"/>
</dbReference>
<dbReference type="RefSeq" id="WP_349115784.1">
    <property type="nucleotide sequence ID" value="NZ_JBBNFM010000002.1"/>
</dbReference>
<dbReference type="SUPFAM" id="SSF52540">
    <property type="entry name" value="P-loop containing nucleoside triphosphate hydrolases"/>
    <property type="match status" value="1"/>
</dbReference>
<comment type="similarity">
    <text evidence="2">Belongs to the FtsK/SpoIIIE/SftA family.</text>
</comment>
<dbReference type="Pfam" id="PF13491">
    <property type="entry name" value="FtsK_4TM"/>
    <property type="match status" value="1"/>
</dbReference>
<evidence type="ECO:0000256" key="2">
    <source>
        <dbReference type="ARBA" id="ARBA00006474"/>
    </source>
</evidence>
<dbReference type="EMBL" id="JBBNFM010000002">
    <property type="protein sequence ID" value="MEQ2453297.1"/>
    <property type="molecule type" value="Genomic_DNA"/>
</dbReference>
<reference evidence="19 20" key="1">
    <citation type="submission" date="2024-04" db="EMBL/GenBank/DDBJ databases">
        <title>Human intestinal bacterial collection.</title>
        <authorList>
            <person name="Pauvert C."/>
            <person name="Hitch T.C.A."/>
            <person name="Clavel T."/>
        </authorList>
    </citation>
    <scope>NUCLEOTIDE SEQUENCE [LARGE SCALE GENOMIC DNA]</scope>
    <source>
        <strain evidence="19 20">CLA-AA-H141</strain>
    </source>
</reference>
<evidence type="ECO:0000256" key="5">
    <source>
        <dbReference type="ARBA" id="ARBA00022692"/>
    </source>
</evidence>
<feature type="transmembrane region" description="Helical" evidence="17">
    <location>
        <begin position="132"/>
        <end position="149"/>
    </location>
</feature>
<evidence type="ECO:0000256" key="3">
    <source>
        <dbReference type="ARBA" id="ARBA00022475"/>
    </source>
</evidence>
<keyword evidence="12" id="KW-0131">Cell cycle</keyword>
<evidence type="ECO:0000256" key="4">
    <source>
        <dbReference type="ARBA" id="ARBA00022618"/>
    </source>
</evidence>
<dbReference type="Pfam" id="PF09397">
    <property type="entry name" value="FtsK_gamma"/>
    <property type="match status" value="1"/>
</dbReference>
<feature type="region of interest" description="Disordered" evidence="16">
    <location>
        <begin position="230"/>
        <end position="250"/>
    </location>
</feature>
<dbReference type="PROSITE" id="PS50901">
    <property type="entry name" value="FTSK"/>
    <property type="match status" value="1"/>
</dbReference>
<name>A0ABV1EH73_9FIRM</name>
<dbReference type="PANTHER" id="PTHR22683">
    <property type="entry name" value="SPORULATION PROTEIN RELATED"/>
    <property type="match status" value="1"/>
</dbReference>
<dbReference type="InterPro" id="IPR036390">
    <property type="entry name" value="WH_DNA-bd_sf"/>
</dbReference>
<evidence type="ECO:0000256" key="12">
    <source>
        <dbReference type="ARBA" id="ARBA00023306"/>
    </source>
</evidence>
<dbReference type="InterPro" id="IPR003593">
    <property type="entry name" value="AAA+_ATPase"/>
</dbReference>
<evidence type="ECO:0000259" key="18">
    <source>
        <dbReference type="PROSITE" id="PS50901"/>
    </source>
</evidence>
<comment type="subcellular location">
    <subcellularLocation>
        <location evidence="1">Cell membrane</location>
        <topology evidence="1">Multi-pass membrane protein</topology>
    </subcellularLocation>
</comment>
<evidence type="ECO:0000256" key="1">
    <source>
        <dbReference type="ARBA" id="ARBA00004651"/>
    </source>
</evidence>
<feature type="region of interest" description="Disordered" evidence="16">
    <location>
        <begin position="401"/>
        <end position="429"/>
    </location>
</feature>
<dbReference type="InterPro" id="IPR027417">
    <property type="entry name" value="P-loop_NTPase"/>
</dbReference>
<keyword evidence="3" id="KW-1003">Cell membrane</keyword>
<keyword evidence="8 15" id="KW-0067">ATP-binding</keyword>
<evidence type="ECO:0000256" key="13">
    <source>
        <dbReference type="ARBA" id="ARBA00024986"/>
    </source>
</evidence>
<feature type="transmembrane region" description="Helical" evidence="17">
    <location>
        <begin position="169"/>
        <end position="186"/>
    </location>
</feature>
<dbReference type="Pfam" id="PF17854">
    <property type="entry name" value="FtsK_alpha"/>
    <property type="match status" value="1"/>
</dbReference>
<dbReference type="Gene3D" id="3.30.980.40">
    <property type="match status" value="1"/>
</dbReference>
<feature type="region of interest" description="Disordered" evidence="16">
    <location>
        <begin position="322"/>
        <end position="343"/>
    </location>
</feature>
<feature type="binding site" evidence="15">
    <location>
        <begin position="586"/>
        <end position="593"/>
    </location>
    <ligand>
        <name>ATP</name>
        <dbReference type="ChEBI" id="CHEBI:30616"/>
    </ligand>
</feature>
<dbReference type="Pfam" id="PF01580">
    <property type="entry name" value="FtsK_SpoIIIE"/>
    <property type="match status" value="1"/>
</dbReference>
<dbReference type="CDD" id="cd01127">
    <property type="entry name" value="TrwB_TraG_TraD_VirD4"/>
    <property type="match status" value="1"/>
</dbReference>
<feature type="compositionally biased region" description="Polar residues" evidence="16">
    <location>
        <begin position="401"/>
        <end position="411"/>
    </location>
</feature>
<feature type="region of interest" description="Disordered" evidence="16">
    <location>
        <begin position="1"/>
        <end position="54"/>
    </location>
</feature>
<feature type="domain" description="FtsK" evidence="18">
    <location>
        <begin position="568"/>
        <end position="768"/>
    </location>
</feature>
<dbReference type="SMART" id="SM00382">
    <property type="entry name" value="AAA"/>
    <property type="match status" value="1"/>
</dbReference>
<evidence type="ECO:0000256" key="11">
    <source>
        <dbReference type="ARBA" id="ARBA00023136"/>
    </source>
</evidence>
<keyword evidence="11 17" id="KW-0472">Membrane</keyword>
<dbReference type="InterPro" id="IPR036388">
    <property type="entry name" value="WH-like_DNA-bd_sf"/>
</dbReference>
<comment type="function">
    <text evidence="13">Essential cell division protein that coordinates cell division and chromosome segregation. The N-terminus is involved in assembly of the cell-division machinery. The C-terminus functions as a DNA motor that moves dsDNA in an ATP-dependent manner towards the dif recombination site, which is located within the replication terminus region. Required for activation of the Xer recombinase, allowing activation of chromosome unlinking by recombination.</text>
</comment>
<proteinExistence type="inferred from homology"/>
<feature type="transmembrane region" description="Helical" evidence="17">
    <location>
        <begin position="96"/>
        <end position="120"/>
    </location>
</feature>
<dbReference type="PANTHER" id="PTHR22683:SF41">
    <property type="entry name" value="DNA TRANSLOCASE FTSK"/>
    <property type="match status" value="1"/>
</dbReference>
<evidence type="ECO:0000256" key="10">
    <source>
        <dbReference type="ARBA" id="ARBA00023125"/>
    </source>
</evidence>
<dbReference type="InterPro" id="IPR041027">
    <property type="entry name" value="FtsK_alpha"/>
</dbReference>
<accession>A0ABV1EH73</accession>
<comment type="subunit">
    <text evidence="14">Homohexamer. Forms a ring that surrounds DNA.</text>
</comment>
<keyword evidence="20" id="KW-1185">Reference proteome</keyword>
<gene>
    <name evidence="19" type="ORF">AAAT04_04440</name>
</gene>
<organism evidence="19 20">
    <name type="scientific">Coprococcus ammoniilyticus</name>
    <dbReference type="NCBI Taxonomy" id="2981785"/>
    <lineage>
        <taxon>Bacteria</taxon>
        <taxon>Bacillati</taxon>
        <taxon>Bacillota</taxon>
        <taxon>Clostridia</taxon>
        <taxon>Lachnospirales</taxon>
        <taxon>Lachnospiraceae</taxon>
        <taxon>Coprococcus</taxon>
    </lineage>
</organism>
<evidence type="ECO:0000256" key="8">
    <source>
        <dbReference type="ARBA" id="ARBA00022840"/>
    </source>
</evidence>
<dbReference type="Proteomes" id="UP001482186">
    <property type="component" value="Unassembled WGS sequence"/>
</dbReference>
<evidence type="ECO:0000256" key="16">
    <source>
        <dbReference type="SAM" id="MobiDB-lite"/>
    </source>
</evidence>
<feature type="transmembrane region" description="Helical" evidence="17">
    <location>
        <begin position="193"/>
        <end position="212"/>
    </location>
</feature>
<evidence type="ECO:0000256" key="15">
    <source>
        <dbReference type="PROSITE-ProRule" id="PRU00289"/>
    </source>
</evidence>
<evidence type="ECO:0000256" key="17">
    <source>
        <dbReference type="SAM" id="Phobius"/>
    </source>
</evidence>
<keyword evidence="5 17" id="KW-0812">Transmembrane</keyword>
<dbReference type="Gene3D" id="1.10.10.10">
    <property type="entry name" value="Winged helix-like DNA-binding domain superfamily/Winged helix DNA-binding domain"/>
    <property type="match status" value="1"/>
</dbReference>
<dbReference type="InterPro" id="IPR050206">
    <property type="entry name" value="FtsK/SpoIIIE/SftA"/>
</dbReference>
<dbReference type="InterPro" id="IPR002543">
    <property type="entry name" value="FtsK_dom"/>
</dbReference>
<keyword evidence="10" id="KW-0238">DNA-binding</keyword>
<dbReference type="InterPro" id="IPR018541">
    <property type="entry name" value="Ftsk_gamma"/>
</dbReference>
<keyword evidence="9 17" id="KW-1133">Transmembrane helix</keyword>
<feature type="compositionally biased region" description="Polar residues" evidence="16">
    <location>
        <begin position="37"/>
        <end position="48"/>
    </location>
</feature>
<dbReference type="SUPFAM" id="SSF46785">
    <property type="entry name" value="Winged helix' DNA-binding domain"/>
    <property type="match status" value="1"/>
</dbReference>
<keyword evidence="6 15" id="KW-0547">Nucleotide-binding</keyword>
<dbReference type="InterPro" id="IPR025199">
    <property type="entry name" value="FtsK_4TM"/>
</dbReference>
<evidence type="ECO:0000313" key="19">
    <source>
        <dbReference type="EMBL" id="MEQ2453297.1"/>
    </source>
</evidence>